<reference evidence="7" key="1">
    <citation type="journal article" date="2020" name="BMC Genomics">
        <title>Correction to: Identification and distribution of gene clusters required for synthesis of sphingolipid metabolism inhibitors in diverse species of the filamentous fungus Fusarium.</title>
        <authorList>
            <person name="Kim H.S."/>
            <person name="Lohmar J.M."/>
            <person name="Busman M."/>
            <person name="Brown D.W."/>
            <person name="Naumann T.A."/>
            <person name="Divon H.H."/>
            <person name="Lysoe E."/>
            <person name="Uhlig S."/>
            <person name="Proctor R.H."/>
        </authorList>
    </citation>
    <scope>NUCLEOTIDE SEQUENCE</scope>
    <source>
        <strain evidence="7">NRRL 20472</strain>
    </source>
</reference>
<gene>
    <name evidence="7" type="ORF">FSARC_13347</name>
</gene>
<evidence type="ECO:0000256" key="4">
    <source>
        <dbReference type="ARBA" id="ARBA00022989"/>
    </source>
</evidence>
<evidence type="ECO:0000313" key="8">
    <source>
        <dbReference type="Proteomes" id="UP000622797"/>
    </source>
</evidence>
<dbReference type="AlphaFoldDB" id="A0A8H4WT76"/>
<feature type="transmembrane region" description="Helical" evidence="6">
    <location>
        <begin position="63"/>
        <end position="83"/>
    </location>
</feature>
<keyword evidence="4 6" id="KW-1133">Transmembrane helix</keyword>
<evidence type="ECO:0000256" key="3">
    <source>
        <dbReference type="ARBA" id="ARBA00022692"/>
    </source>
</evidence>
<keyword evidence="3 6" id="KW-0812">Transmembrane</keyword>
<evidence type="ECO:0000256" key="5">
    <source>
        <dbReference type="ARBA" id="ARBA00023136"/>
    </source>
</evidence>
<accession>A0A8H4WT76</accession>
<dbReference type="GO" id="GO:0005739">
    <property type="term" value="C:mitochondrion"/>
    <property type="evidence" value="ECO:0007669"/>
    <property type="project" value="TreeGrafter"/>
</dbReference>
<dbReference type="PANTHER" id="PTHR11266:SF17">
    <property type="entry name" value="PROTEIN MPV17"/>
    <property type="match status" value="1"/>
</dbReference>
<dbReference type="OrthoDB" id="430207at2759"/>
<evidence type="ECO:0000256" key="6">
    <source>
        <dbReference type="RuleBase" id="RU363053"/>
    </source>
</evidence>
<dbReference type="EMBL" id="JABEXW010000991">
    <property type="protein sequence ID" value="KAF4949878.1"/>
    <property type="molecule type" value="Genomic_DNA"/>
</dbReference>
<comment type="caution">
    <text evidence="7">The sequence shown here is derived from an EMBL/GenBank/DDBJ whole genome shotgun (WGS) entry which is preliminary data.</text>
</comment>
<comment type="similarity">
    <text evidence="2 6">Belongs to the peroxisomal membrane protein PXMP2/4 family.</text>
</comment>
<keyword evidence="5 6" id="KW-0472">Membrane</keyword>
<comment type="subcellular location">
    <subcellularLocation>
        <location evidence="1">Membrane</location>
        <topology evidence="1">Multi-pass membrane protein</topology>
    </subcellularLocation>
</comment>
<proteinExistence type="inferred from homology"/>
<dbReference type="Pfam" id="PF04117">
    <property type="entry name" value="Mpv17_PMP22"/>
    <property type="match status" value="1"/>
</dbReference>
<organism evidence="7 8">
    <name type="scientific">Fusarium sarcochroum</name>
    <dbReference type="NCBI Taxonomy" id="1208366"/>
    <lineage>
        <taxon>Eukaryota</taxon>
        <taxon>Fungi</taxon>
        <taxon>Dikarya</taxon>
        <taxon>Ascomycota</taxon>
        <taxon>Pezizomycotina</taxon>
        <taxon>Sordariomycetes</taxon>
        <taxon>Hypocreomycetidae</taxon>
        <taxon>Hypocreales</taxon>
        <taxon>Nectriaceae</taxon>
        <taxon>Fusarium</taxon>
        <taxon>Fusarium lateritium species complex</taxon>
    </lineage>
</organism>
<dbReference type="Proteomes" id="UP000622797">
    <property type="component" value="Unassembled WGS sequence"/>
</dbReference>
<reference evidence="7" key="2">
    <citation type="submission" date="2020-05" db="EMBL/GenBank/DDBJ databases">
        <authorList>
            <person name="Kim H.-S."/>
            <person name="Proctor R.H."/>
            <person name="Brown D.W."/>
        </authorList>
    </citation>
    <scope>NUCLEOTIDE SEQUENCE</scope>
    <source>
        <strain evidence="7">NRRL 20472</strain>
    </source>
</reference>
<evidence type="ECO:0008006" key="9">
    <source>
        <dbReference type="Google" id="ProtNLM"/>
    </source>
</evidence>
<dbReference type="GO" id="GO:0016020">
    <property type="term" value="C:membrane"/>
    <property type="evidence" value="ECO:0007669"/>
    <property type="project" value="UniProtKB-SubCell"/>
</dbReference>
<evidence type="ECO:0000256" key="2">
    <source>
        <dbReference type="ARBA" id="ARBA00006824"/>
    </source>
</evidence>
<evidence type="ECO:0000313" key="7">
    <source>
        <dbReference type="EMBL" id="KAF4949878.1"/>
    </source>
</evidence>
<evidence type="ECO:0000256" key="1">
    <source>
        <dbReference type="ARBA" id="ARBA00004141"/>
    </source>
</evidence>
<protein>
    <recommendedName>
        <fullName evidence="9">Protein SYM1</fullName>
    </recommendedName>
</protein>
<keyword evidence="8" id="KW-1185">Reference proteome</keyword>
<feature type="transmembrane region" description="Helical" evidence="6">
    <location>
        <begin position="162"/>
        <end position="181"/>
    </location>
</feature>
<dbReference type="InterPro" id="IPR007248">
    <property type="entry name" value="Mpv17_PMP22"/>
</dbReference>
<name>A0A8H4WT76_9HYPO</name>
<feature type="transmembrane region" description="Helical" evidence="6">
    <location>
        <begin position="103"/>
        <end position="121"/>
    </location>
</feature>
<sequence>MSSFIRCVRADLYLRYNARLAARPLLTQSVTTAFLFATGDVTAQQLVEKKGVQKHDLVRTGRMALYGGFVFGPVATTWFAFLARNVNVRNKKAEVLTRVACDQLGFAPVMIGVFLGSMATMEGKSAQERIEKTWWSALKANWMLWPAVQVINFSLIPLQHRLFFANIIAIGWNSYLSWINAQ</sequence>
<dbReference type="PANTHER" id="PTHR11266">
    <property type="entry name" value="PEROXISOMAL MEMBRANE PROTEIN 2, PXMP2 MPV17"/>
    <property type="match status" value="1"/>
</dbReference>